<accession>A0A2A2HFH8</accession>
<reference evidence="1 2" key="1">
    <citation type="journal article" date="2017" name="BMC Genomics">
        <title>Genomic analysis of methanogenic archaea reveals a shift towards energy conservation.</title>
        <authorList>
            <person name="Gilmore S.P."/>
            <person name="Henske J.K."/>
            <person name="Sexton J.A."/>
            <person name="Solomon K.V."/>
            <person name="Seppala S."/>
            <person name="Yoo J.I."/>
            <person name="Huyett L.M."/>
            <person name="Pressman A."/>
            <person name="Cogan J.Z."/>
            <person name="Kivenson V."/>
            <person name="Peng X."/>
            <person name="Tan Y."/>
            <person name="Valentine D.L."/>
            <person name="O'Malley M.A."/>
        </authorList>
    </citation>
    <scope>NUCLEOTIDE SEQUENCE [LARGE SCALE GENOMIC DNA]</scope>
    <source>
        <strain evidence="1 2">1R-7</strain>
    </source>
</reference>
<evidence type="ECO:0000313" key="1">
    <source>
        <dbReference type="EMBL" id="PAV08050.1"/>
    </source>
</evidence>
<organism evidence="1 2">
    <name type="scientific">Methanosphaera cuniculi</name>
    <dbReference type="NCBI Taxonomy" id="1077256"/>
    <lineage>
        <taxon>Archaea</taxon>
        <taxon>Methanobacteriati</taxon>
        <taxon>Methanobacteriota</taxon>
        <taxon>Methanomada group</taxon>
        <taxon>Methanobacteria</taxon>
        <taxon>Methanobacteriales</taxon>
        <taxon>Methanobacteriaceae</taxon>
        <taxon>Methanosphaera</taxon>
    </lineage>
</organism>
<dbReference type="Proteomes" id="UP000217528">
    <property type="component" value="Unassembled WGS sequence"/>
</dbReference>
<sequence length="102" mass="12237">MRKYTKKSIKKKKRKIMLLNKQNTLTYRKITEKSTLKSLTSDRWEEKVELSDKLMNNIQNLPEYITYAIRSHQKTAGFITINKKFLKHGIIKVEALYIYKKI</sequence>
<gene>
    <name evidence="1" type="ORF">ASJ82_05225</name>
</gene>
<comment type="caution">
    <text evidence="1">The sequence shown here is derived from an EMBL/GenBank/DDBJ whole genome shotgun (WGS) entry which is preliminary data.</text>
</comment>
<name>A0A2A2HFH8_9EURY</name>
<evidence type="ECO:0000313" key="2">
    <source>
        <dbReference type="Proteomes" id="UP000217528"/>
    </source>
</evidence>
<dbReference type="EMBL" id="LMVN01000003">
    <property type="protein sequence ID" value="PAV08050.1"/>
    <property type="molecule type" value="Genomic_DNA"/>
</dbReference>
<proteinExistence type="predicted"/>
<protein>
    <submittedName>
        <fullName evidence="1">Uncharacterized protein</fullName>
    </submittedName>
</protein>
<dbReference type="AlphaFoldDB" id="A0A2A2HFH8"/>
<keyword evidence="2" id="KW-1185">Reference proteome</keyword>